<organism evidence="3 4">
    <name type="scientific">Uliginosibacterium aquaticum</name>
    <dbReference type="NCBI Taxonomy" id="2731212"/>
    <lineage>
        <taxon>Bacteria</taxon>
        <taxon>Pseudomonadati</taxon>
        <taxon>Pseudomonadota</taxon>
        <taxon>Betaproteobacteria</taxon>
        <taxon>Rhodocyclales</taxon>
        <taxon>Zoogloeaceae</taxon>
        <taxon>Uliginosibacterium</taxon>
    </lineage>
</organism>
<dbReference type="PANTHER" id="PTHR35848">
    <property type="entry name" value="OXALATE-BINDING PROTEIN"/>
    <property type="match status" value="1"/>
</dbReference>
<proteinExistence type="predicted"/>
<comment type="caution">
    <text evidence="3">The sequence shown here is derived from an EMBL/GenBank/DDBJ whole genome shotgun (WGS) entry which is preliminary data.</text>
</comment>
<dbReference type="RefSeq" id="WP_170021222.1">
    <property type="nucleotide sequence ID" value="NZ_JABCSC020000001.1"/>
</dbReference>
<dbReference type="PANTHER" id="PTHR35848:SF6">
    <property type="entry name" value="CUPIN TYPE-2 DOMAIN-CONTAINING PROTEIN"/>
    <property type="match status" value="1"/>
</dbReference>
<keyword evidence="1" id="KW-0479">Metal-binding</keyword>
<sequence>MQIRNLHSTPAIEKPIHEGKGKALSRKLFGTEDFASGLRYIAFTELPPGSSIGEHDHHDAREEVYAIQYGEGLLRIDGETRRVKAGDVILTKIGQSHGLENDSQETLGVFVFWAL</sequence>
<reference evidence="3 4" key="1">
    <citation type="submission" date="2020-06" db="EMBL/GenBank/DDBJ databases">
        <title>Draft genome of Uliginosibacterium sp. IMCC34675.</title>
        <authorList>
            <person name="Song J."/>
        </authorList>
    </citation>
    <scope>NUCLEOTIDE SEQUENCE [LARGE SCALE GENOMIC DNA]</scope>
    <source>
        <strain evidence="3 4">IMCC34675</strain>
    </source>
</reference>
<gene>
    <name evidence="3" type="ORF">HJ583_007050</name>
</gene>
<evidence type="ECO:0000259" key="2">
    <source>
        <dbReference type="Pfam" id="PF07883"/>
    </source>
</evidence>
<dbReference type="SUPFAM" id="SSF51182">
    <property type="entry name" value="RmlC-like cupins"/>
    <property type="match status" value="1"/>
</dbReference>
<dbReference type="InterPro" id="IPR013096">
    <property type="entry name" value="Cupin_2"/>
</dbReference>
<keyword evidence="4" id="KW-1185">Reference proteome</keyword>
<feature type="domain" description="Cupin type-2" evidence="2">
    <location>
        <begin position="43"/>
        <end position="110"/>
    </location>
</feature>
<name>A0ABX2IKB7_9RHOO</name>
<dbReference type="EMBL" id="JABCSC020000001">
    <property type="protein sequence ID" value="NSL54776.1"/>
    <property type="molecule type" value="Genomic_DNA"/>
</dbReference>
<dbReference type="InterPro" id="IPR011051">
    <property type="entry name" value="RmlC_Cupin_sf"/>
</dbReference>
<dbReference type="InterPro" id="IPR051610">
    <property type="entry name" value="GPI/OXD"/>
</dbReference>
<evidence type="ECO:0000313" key="3">
    <source>
        <dbReference type="EMBL" id="NSL54776.1"/>
    </source>
</evidence>
<evidence type="ECO:0000256" key="1">
    <source>
        <dbReference type="ARBA" id="ARBA00022723"/>
    </source>
</evidence>
<dbReference type="Gene3D" id="2.60.120.10">
    <property type="entry name" value="Jelly Rolls"/>
    <property type="match status" value="1"/>
</dbReference>
<accession>A0ABX2IKB7</accession>
<protein>
    <submittedName>
        <fullName evidence="3">Cupin domain-containing protein</fullName>
    </submittedName>
</protein>
<dbReference type="Proteomes" id="UP000778523">
    <property type="component" value="Unassembled WGS sequence"/>
</dbReference>
<dbReference type="InterPro" id="IPR014710">
    <property type="entry name" value="RmlC-like_jellyroll"/>
</dbReference>
<dbReference type="Pfam" id="PF07883">
    <property type="entry name" value="Cupin_2"/>
    <property type="match status" value="1"/>
</dbReference>
<evidence type="ECO:0000313" key="4">
    <source>
        <dbReference type="Proteomes" id="UP000778523"/>
    </source>
</evidence>